<sequence>MTSCLHLQPLCLLLMLILWPLFISASIVTHLPGFHGPLPFHLETGYVGVDEVQLFYYFIESEGNPVEDPLILWLTGGPGCSAFSGLVFEVGPLKFRSVEYNGSLPTLVYHPFSWTKGDLFFSFVDNFHDLFYSVKSFMIFIFQVSNVIFLDSPVGTGFSFSNTPEGYVDGDITSSNRVYKFLRKWLIDHRQFLSNPLYIAGDSYAGMVVPFITNLISQGIESGTQPPLNLKGYLIGNPGTGEAIDLNSRIPYAHNMGIISDELYESTIISCEGEDYESPTNTVCAEKLRVVNKFINEIHKPHILEPKCPRTSPNPRNMAGERRFLKDEHEELIAPPPVPPLKCRSYAYYLSYIWANTGAVRDALHIQKGTVPEWIRCNDYLQYAHDLPSSIKYQQKLTSQGYRALVYSGDHDMLVPHIGTQTWIRSLNYSIVDDWRSWFSSGQVAGYTRTYVHNLTFATIKGAGHTAPEYKPRESLDMIKRWLSYQPL</sequence>
<name>A0AB40CQZ9_DIOCR</name>
<organism evidence="5 6">
    <name type="scientific">Dioscorea cayennensis subsp. rotundata</name>
    <name type="common">White Guinea yam</name>
    <name type="synonym">Dioscorea rotundata</name>
    <dbReference type="NCBI Taxonomy" id="55577"/>
    <lineage>
        <taxon>Eukaryota</taxon>
        <taxon>Viridiplantae</taxon>
        <taxon>Streptophyta</taxon>
        <taxon>Embryophyta</taxon>
        <taxon>Tracheophyta</taxon>
        <taxon>Spermatophyta</taxon>
        <taxon>Magnoliopsida</taxon>
        <taxon>Liliopsida</taxon>
        <taxon>Dioscoreales</taxon>
        <taxon>Dioscoreaceae</taxon>
        <taxon>Dioscorea</taxon>
    </lineage>
</organism>
<evidence type="ECO:0000256" key="2">
    <source>
        <dbReference type="ARBA" id="ARBA00022729"/>
    </source>
</evidence>
<dbReference type="GO" id="GO:0006508">
    <property type="term" value="P:proteolysis"/>
    <property type="evidence" value="ECO:0007669"/>
    <property type="project" value="InterPro"/>
</dbReference>
<dbReference type="InterPro" id="IPR033124">
    <property type="entry name" value="Ser_caboxypep_his_AS"/>
</dbReference>
<feature type="chain" id="PRO_5044239312" evidence="4">
    <location>
        <begin position="26"/>
        <end position="488"/>
    </location>
</feature>
<dbReference type="SUPFAM" id="SSF53474">
    <property type="entry name" value="alpha/beta-Hydrolases"/>
    <property type="match status" value="1"/>
</dbReference>
<gene>
    <name evidence="6" type="primary">LOC120277775</name>
</gene>
<evidence type="ECO:0000256" key="4">
    <source>
        <dbReference type="SAM" id="SignalP"/>
    </source>
</evidence>
<evidence type="ECO:0000313" key="5">
    <source>
        <dbReference type="Proteomes" id="UP001515500"/>
    </source>
</evidence>
<evidence type="ECO:0000313" key="6">
    <source>
        <dbReference type="RefSeq" id="XP_039140553.1"/>
    </source>
</evidence>
<evidence type="ECO:0000256" key="1">
    <source>
        <dbReference type="ARBA" id="ARBA00009431"/>
    </source>
</evidence>
<dbReference type="GeneID" id="120277775"/>
<dbReference type="GO" id="GO:0019748">
    <property type="term" value="P:secondary metabolic process"/>
    <property type="evidence" value="ECO:0007669"/>
    <property type="project" value="TreeGrafter"/>
</dbReference>
<keyword evidence="2 4" id="KW-0732">Signal</keyword>
<dbReference type="Proteomes" id="UP001515500">
    <property type="component" value="Chromosome 2"/>
</dbReference>
<dbReference type="Pfam" id="PF00450">
    <property type="entry name" value="Peptidase_S10"/>
    <property type="match status" value="2"/>
</dbReference>
<dbReference type="PRINTS" id="PR00724">
    <property type="entry name" value="CRBOXYPTASEC"/>
</dbReference>
<keyword evidence="3" id="KW-0325">Glycoprotein</keyword>
<keyword evidence="5" id="KW-1185">Reference proteome</keyword>
<dbReference type="AlphaFoldDB" id="A0AB40CQZ9"/>
<dbReference type="Gene3D" id="3.40.50.1820">
    <property type="entry name" value="alpha/beta hydrolase"/>
    <property type="match status" value="1"/>
</dbReference>
<dbReference type="InterPro" id="IPR029058">
    <property type="entry name" value="AB_hydrolase_fold"/>
</dbReference>
<dbReference type="PROSITE" id="PS00560">
    <property type="entry name" value="CARBOXYPEPT_SER_HIS"/>
    <property type="match status" value="1"/>
</dbReference>
<dbReference type="GO" id="GO:0004185">
    <property type="term" value="F:serine-type carboxypeptidase activity"/>
    <property type="evidence" value="ECO:0007669"/>
    <property type="project" value="InterPro"/>
</dbReference>
<proteinExistence type="inferred from homology"/>
<accession>A0AB40CQZ9</accession>
<evidence type="ECO:0000256" key="3">
    <source>
        <dbReference type="ARBA" id="ARBA00023180"/>
    </source>
</evidence>
<comment type="similarity">
    <text evidence="1">Belongs to the peptidase S10 family.</text>
</comment>
<reference evidence="6" key="1">
    <citation type="submission" date="2025-08" db="UniProtKB">
        <authorList>
            <consortium name="RefSeq"/>
        </authorList>
    </citation>
    <scope>IDENTIFICATION</scope>
</reference>
<dbReference type="FunFam" id="3.40.50.12670:FF:000001">
    <property type="entry name" value="Carboxypeptidase"/>
    <property type="match status" value="1"/>
</dbReference>
<dbReference type="RefSeq" id="XP_039140553.1">
    <property type="nucleotide sequence ID" value="XM_039284619.1"/>
</dbReference>
<dbReference type="GO" id="GO:0016747">
    <property type="term" value="F:acyltransferase activity, transferring groups other than amino-acyl groups"/>
    <property type="evidence" value="ECO:0007669"/>
    <property type="project" value="TreeGrafter"/>
</dbReference>
<protein>
    <submittedName>
        <fullName evidence="6">Serine carboxypeptidase-like 18 isoform X1</fullName>
    </submittedName>
</protein>
<dbReference type="PANTHER" id="PTHR11802:SF461">
    <property type="entry name" value="OS02G0687900 PROTEIN"/>
    <property type="match status" value="1"/>
</dbReference>
<dbReference type="InterPro" id="IPR001563">
    <property type="entry name" value="Peptidase_S10"/>
</dbReference>
<feature type="signal peptide" evidence="4">
    <location>
        <begin position="1"/>
        <end position="25"/>
    </location>
</feature>
<dbReference type="PANTHER" id="PTHR11802">
    <property type="entry name" value="SERINE PROTEASE FAMILY S10 SERINE CARBOXYPEPTIDASE"/>
    <property type="match status" value="1"/>
</dbReference>